<dbReference type="AlphaFoldDB" id="A0AAV7H3G8"/>
<proteinExistence type="predicted"/>
<gene>
    <name evidence="1" type="ORF">IEQ34_003332</name>
</gene>
<organism evidence="1 2">
    <name type="scientific">Dendrobium chrysotoxum</name>
    <name type="common">Orchid</name>
    <dbReference type="NCBI Taxonomy" id="161865"/>
    <lineage>
        <taxon>Eukaryota</taxon>
        <taxon>Viridiplantae</taxon>
        <taxon>Streptophyta</taxon>
        <taxon>Embryophyta</taxon>
        <taxon>Tracheophyta</taxon>
        <taxon>Spermatophyta</taxon>
        <taxon>Magnoliopsida</taxon>
        <taxon>Liliopsida</taxon>
        <taxon>Asparagales</taxon>
        <taxon>Orchidaceae</taxon>
        <taxon>Epidendroideae</taxon>
        <taxon>Malaxideae</taxon>
        <taxon>Dendrobiinae</taxon>
        <taxon>Dendrobium</taxon>
    </lineage>
</organism>
<name>A0AAV7H3G8_DENCH</name>
<evidence type="ECO:0000313" key="1">
    <source>
        <dbReference type="EMBL" id="KAH0468299.1"/>
    </source>
</evidence>
<sequence length="139" mass="15814">MVMFPSRYPLVFLPASTSIRVVFPAPLTPISAVSTPGLKYPLTPFRRTNLSRFILTADLKYPECIDKRVPLDQKVQKGIEEGRHASVAHINLCFNYNALKPHLNSWPLHSNSVDYKVKNNNVRRRIRTLALEVHGPELP</sequence>
<protein>
    <submittedName>
        <fullName evidence="1">Uncharacterized protein</fullName>
    </submittedName>
</protein>
<dbReference type="EMBL" id="JAGFBR010000004">
    <property type="protein sequence ID" value="KAH0468299.1"/>
    <property type="molecule type" value="Genomic_DNA"/>
</dbReference>
<keyword evidence="2" id="KW-1185">Reference proteome</keyword>
<dbReference type="Proteomes" id="UP000775213">
    <property type="component" value="Unassembled WGS sequence"/>
</dbReference>
<accession>A0AAV7H3G8</accession>
<comment type="caution">
    <text evidence="1">The sequence shown here is derived from an EMBL/GenBank/DDBJ whole genome shotgun (WGS) entry which is preliminary data.</text>
</comment>
<reference evidence="1 2" key="1">
    <citation type="journal article" date="2021" name="Hortic Res">
        <title>Chromosome-scale assembly of the Dendrobium chrysotoxum genome enhances the understanding of orchid evolution.</title>
        <authorList>
            <person name="Zhang Y."/>
            <person name="Zhang G.Q."/>
            <person name="Zhang D."/>
            <person name="Liu X.D."/>
            <person name="Xu X.Y."/>
            <person name="Sun W.H."/>
            <person name="Yu X."/>
            <person name="Zhu X."/>
            <person name="Wang Z.W."/>
            <person name="Zhao X."/>
            <person name="Zhong W.Y."/>
            <person name="Chen H."/>
            <person name="Yin W.L."/>
            <person name="Huang T."/>
            <person name="Niu S.C."/>
            <person name="Liu Z.J."/>
        </authorList>
    </citation>
    <scope>NUCLEOTIDE SEQUENCE [LARGE SCALE GENOMIC DNA]</scope>
    <source>
        <strain evidence="1">Lindl</strain>
    </source>
</reference>
<evidence type="ECO:0000313" key="2">
    <source>
        <dbReference type="Proteomes" id="UP000775213"/>
    </source>
</evidence>